<evidence type="ECO:0000313" key="2">
    <source>
        <dbReference type="Proteomes" id="UP000075920"/>
    </source>
</evidence>
<proteinExistence type="predicted"/>
<protein>
    <submittedName>
        <fullName evidence="1">Uncharacterized protein</fullName>
    </submittedName>
</protein>
<name>A0A182WMU8_9DIPT</name>
<dbReference type="Proteomes" id="UP000075920">
    <property type="component" value="Unassembled WGS sequence"/>
</dbReference>
<reference evidence="1" key="2">
    <citation type="submission" date="2020-05" db="UniProtKB">
        <authorList>
            <consortium name="EnsemblMetazoa"/>
        </authorList>
    </citation>
    <scope>IDENTIFICATION</scope>
    <source>
        <strain evidence="1">MINIMUS1</strain>
    </source>
</reference>
<reference evidence="2" key="1">
    <citation type="submission" date="2013-03" db="EMBL/GenBank/DDBJ databases">
        <title>The Genome Sequence of Anopheles minimus MINIMUS1.</title>
        <authorList>
            <consortium name="The Broad Institute Genomics Platform"/>
            <person name="Neafsey D.E."/>
            <person name="Walton C."/>
            <person name="Walker B."/>
            <person name="Young S.K."/>
            <person name="Zeng Q."/>
            <person name="Gargeya S."/>
            <person name="Fitzgerald M."/>
            <person name="Haas B."/>
            <person name="Abouelleil A."/>
            <person name="Allen A.W."/>
            <person name="Alvarado L."/>
            <person name="Arachchi H.M."/>
            <person name="Berlin A.M."/>
            <person name="Chapman S.B."/>
            <person name="Gainer-Dewar J."/>
            <person name="Goldberg J."/>
            <person name="Griggs A."/>
            <person name="Gujja S."/>
            <person name="Hansen M."/>
            <person name="Howarth C."/>
            <person name="Imamovic A."/>
            <person name="Ireland A."/>
            <person name="Larimer J."/>
            <person name="McCowan C."/>
            <person name="Murphy C."/>
            <person name="Pearson M."/>
            <person name="Poon T.W."/>
            <person name="Priest M."/>
            <person name="Roberts A."/>
            <person name="Saif S."/>
            <person name="Shea T."/>
            <person name="Sisk P."/>
            <person name="Sykes S."/>
            <person name="Wortman J."/>
            <person name="Nusbaum C."/>
            <person name="Birren B."/>
        </authorList>
    </citation>
    <scope>NUCLEOTIDE SEQUENCE [LARGE SCALE GENOMIC DNA]</scope>
    <source>
        <strain evidence="2">MINIMUS1</strain>
    </source>
</reference>
<evidence type="ECO:0000313" key="1">
    <source>
        <dbReference type="EnsemblMetazoa" id="AMIN014058-PA"/>
    </source>
</evidence>
<keyword evidence="2" id="KW-1185">Reference proteome</keyword>
<dbReference type="AlphaFoldDB" id="A0A182WMU8"/>
<accession>A0A182WMU8</accession>
<sequence>MGALRCRGPVDNILNIKLIHVAGRLHDKTYRRMDQTGQVKGISVALVCAPHNQTAISSRPSSSC</sequence>
<organism evidence="1 2">
    <name type="scientific">Anopheles minimus</name>
    <dbReference type="NCBI Taxonomy" id="112268"/>
    <lineage>
        <taxon>Eukaryota</taxon>
        <taxon>Metazoa</taxon>
        <taxon>Ecdysozoa</taxon>
        <taxon>Arthropoda</taxon>
        <taxon>Hexapoda</taxon>
        <taxon>Insecta</taxon>
        <taxon>Pterygota</taxon>
        <taxon>Neoptera</taxon>
        <taxon>Endopterygota</taxon>
        <taxon>Diptera</taxon>
        <taxon>Nematocera</taxon>
        <taxon>Culicoidea</taxon>
        <taxon>Culicidae</taxon>
        <taxon>Anophelinae</taxon>
        <taxon>Anopheles</taxon>
    </lineage>
</organism>
<dbReference type="EnsemblMetazoa" id="AMIN014058-RA">
    <property type="protein sequence ID" value="AMIN014058-PA"/>
    <property type="gene ID" value="AMIN014058"/>
</dbReference>
<dbReference type="VEuPathDB" id="VectorBase:AMIN014058"/>